<evidence type="ECO:0000256" key="1">
    <source>
        <dbReference type="SAM" id="Phobius"/>
    </source>
</evidence>
<comment type="caution">
    <text evidence="2">The sequence shown here is derived from an EMBL/GenBank/DDBJ whole genome shotgun (WGS) entry which is preliminary data.</text>
</comment>
<name>A0ABU4JPA2_9CLOT</name>
<proteinExistence type="predicted"/>
<feature type="transmembrane region" description="Helical" evidence="1">
    <location>
        <begin position="30"/>
        <end position="49"/>
    </location>
</feature>
<dbReference type="EMBL" id="JARUJP010000001">
    <property type="protein sequence ID" value="MDW8799970.1"/>
    <property type="molecule type" value="Genomic_DNA"/>
</dbReference>
<keyword evidence="1" id="KW-1133">Transmembrane helix</keyword>
<protein>
    <submittedName>
        <fullName evidence="2">Uncharacterized protein</fullName>
    </submittedName>
</protein>
<reference evidence="2 3" key="1">
    <citation type="submission" date="2023-04" db="EMBL/GenBank/DDBJ databases">
        <title>Clostridium tannerae sp. nov., isolated from the fecal material of an alpaca.</title>
        <authorList>
            <person name="Miller S."/>
            <person name="Hendry M."/>
            <person name="King J."/>
            <person name="Sankaranarayanan K."/>
            <person name="Lawson P.A."/>
        </authorList>
    </citation>
    <scope>NUCLEOTIDE SEQUENCE [LARGE SCALE GENOMIC DNA]</scope>
    <source>
        <strain evidence="2 3">A1-XYC3</strain>
    </source>
</reference>
<sequence length="59" mass="6763">MKNNILFTITIIFLLISVIIILIGGYENNYLLMIIGNLLGVVTGILNCIRRLKKWNEDK</sequence>
<gene>
    <name evidence="2" type="ORF">P8V03_02240</name>
</gene>
<accession>A0ABU4JPA2</accession>
<keyword evidence="1" id="KW-0812">Transmembrane</keyword>
<dbReference type="Proteomes" id="UP001281656">
    <property type="component" value="Unassembled WGS sequence"/>
</dbReference>
<keyword evidence="3" id="KW-1185">Reference proteome</keyword>
<evidence type="ECO:0000313" key="2">
    <source>
        <dbReference type="EMBL" id="MDW8799970.1"/>
    </source>
</evidence>
<dbReference type="RefSeq" id="WP_261671940.1">
    <property type="nucleotide sequence ID" value="NZ_JARUJP010000001.1"/>
</dbReference>
<feature type="transmembrane region" description="Helical" evidence="1">
    <location>
        <begin position="5"/>
        <end position="24"/>
    </location>
</feature>
<evidence type="ECO:0000313" key="3">
    <source>
        <dbReference type="Proteomes" id="UP001281656"/>
    </source>
</evidence>
<organism evidence="2 3">
    <name type="scientific">Clostridium tanneri</name>
    <dbReference type="NCBI Taxonomy" id="3037988"/>
    <lineage>
        <taxon>Bacteria</taxon>
        <taxon>Bacillati</taxon>
        <taxon>Bacillota</taxon>
        <taxon>Clostridia</taxon>
        <taxon>Eubacteriales</taxon>
        <taxon>Clostridiaceae</taxon>
        <taxon>Clostridium</taxon>
    </lineage>
</organism>
<keyword evidence="1" id="KW-0472">Membrane</keyword>